<dbReference type="EMBL" id="PYWC01000020">
    <property type="protein sequence ID" value="PWW77762.1"/>
    <property type="molecule type" value="Genomic_DNA"/>
</dbReference>
<gene>
    <name evidence="2" type="ORF">C7212DRAFT_292732</name>
</gene>
<evidence type="ECO:0000313" key="3">
    <source>
        <dbReference type="Proteomes" id="UP000246991"/>
    </source>
</evidence>
<evidence type="ECO:0000256" key="1">
    <source>
        <dbReference type="SAM" id="MobiDB-lite"/>
    </source>
</evidence>
<dbReference type="AlphaFoldDB" id="A0A317STQ7"/>
<keyword evidence="3" id="KW-1185">Reference proteome</keyword>
<organism evidence="2 3">
    <name type="scientific">Tuber magnatum</name>
    <name type="common">white Piedmont truffle</name>
    <dbReference type="NCBI Taxonomy" id="42249"/>
    <lineage>
        <taxon>Eukaryota</taxon>
        <taxon>Fungi</taxon>
        <taxon>Dikarya</taxon>
        <taxon>Ascomycota</taxon>
        <taxon>Pezizomycotina</taxon>
        <taxon>Pezizomycetes</taxon>
        <taxon>Pezizales</taxon>
        <taxon>Tuberaceae</taxon>
        <taxon>Tuber</taxon>
    </lineage>
</organism>
<dbReference type="STRING" id="42249.A0A317STQ7"/>
<comment type="caution">
    <text evidence="2">The sequence shown here is derived from an EMBL/GenBank/DDBJ whole genome shotgun (WGS) entry which is preliminary data.</text>
</comment>
<protein>
    <submittedName>
        <fullName evidence="2">Uncharacterized protein</fullName>
    </submittedName>
</protein>
<feature type="region of interest" description="Disordered" evidence="1">
    <location>
        <begin position="1"/>
        <end position="20"/>
    </location>
</feature>
<accession>A0A317STQ7</accession>
<name>A0A317STQ7_9PEZI</name>
<reference evidence="2 3" key="1">
    <citation type="submission" date="2018-03" db="EMBL/GenBank/DDBJ databases">
        <title>Genomes of Pezizomycetes fungi and the evolution of truffles.</title>
        <authorList>
            <person name="Murat C."/>
            <person name="Payen T."/>
            <person name="Noel B."/>
            <person name="Kuo A."/>
            <person name="Martin F.M."/>
        </authorList>
    </citation>
    <scope>NUCLEOTIDE SEQUENCE [LARGE SCALE GENOMIC DNA]</scope>
    <source>
        <strain evidence="2">091103-1</strain>
    </source>
</reference>
<dbReference type="Proteomes" id="UP000246991">
    <property type="component" value="Unassembled WGS sequence"/>
</dbReference>
<proteinExistence type="predicted"/>
<dbReference type="OrthoDB" id="5489783at2759"/>
<evidence type="ECO:0000313" key="2">
    <source>
        <dbReference type="EMBL" id="PWW77762.1"/>
    </source>
</evidence>
<sequence length="303" mass="34352">MGDNRAHLMGGFATPSGSQTPVPNMSLNMDYYLNEGLEGVERQQYRDARTFTRAIQGQADELRSGNLSAGQYAIFAPVTQDQLTNLERIRDACHKSLRFLYLNEAETLIVKIMPGLAHELATREFADTVKEKIRVMGLRREVGDAGGTTYRTAQSAKEADSALKPDARSLEMDWPTVVYECGVSESLRRLRIDSSWWLANSSHDVKIVLLISVNKPQQRIHLEQWEDRTIPNPYITRNNPNPLITRPMKINEINIYGNTVTGAPLRLDFRKVFLRPPAPGEGDILLIAQDLQDYAKDVWRRLQ</sequence>